<dbReference type="InterPro" id="IPR055361">
    <property type="entry name" value="tRNA_methyltr_TrmB_bact"/>
</dbReference>
<dbReference type="NCBIfam" id="NF001080">
    <property type="entry name" value="PRK00121.2-2"/>
    <property type="match status" value="1"/>
</dbReference>
<evidence type="ECO:0000256" key="3">
    <source>
        <dbReference type="ARBA" id="ARBA00022603"/>
    </source>
</evidence>
<feature type="coiled-coil region" evidence="8">
    <location>
        <begin position="67"/>
        <end position="94"/>
    </location>
</feature>
<evidence type="ECO:0000256" key="7">
    <source>
        <dbReference type="HAMAP-Rule" id="MF_01057"/>
    </source>
</evidence>
<dbReference type="NCBIfam" id="TIGR00091">
    <property type="entry name" value="tRNA (guanosine(46)-N7)-methyltransferase TrmB"/>
    <property type="match status" value="1"/>
</dbReference>
<dbReference type="PROSITE" id="PS51625">
    <property type="entry name" value="SAM_MT_TRMB"/>
    <property type="match status" value="1"/>
</dbReference>
<keyword evidence="4 7" id="KW-0808">Transferase</keyword>
<evidence type="ECO:0000256" key="6">
    <source>
        <dbReference type="ARBA" id="ARBA00022694"/>
    </source>
</evidence>
<keyword evidence="6 7" id="KW-0819">tRNA processing</keyword>
<name>A0ABT2TXT5_9FIRM</name>
<dbReference type="Proteomes" id="UP001652409">
    <property type="component" value="Unassembled WGS sequence"/>
</dbReference>
<feature type="binding site" evidence="7">
    <location>
        <position position="100"/>
    </location>
    <ligand>
        <name>S-adenosyl-L-methionine</name>
        <dbReference type="ChEBI" id="CHEBI:59789"/>
    </ligand>
</feature>
<dbReference type="Pfam" id="PF02390">
    <property type="entry name" value="Methyltransf_4"/>
    <property type="match status" value="1"/>
</dbReference>
<dbReference type="PANTHER" id="PTHR23417">
    <property type="entry name" value="3-DEOXY-D-MANNO-OCTULOSONIC-ACID TRANSFERASE/TRNA GUANINE-N 7 - -METHYLTRANSFERASE"/>
    <property type="match status" value="1"/>
</dbReference>
<accession>A0ABT2TXT5</accession>
<feature type="binding site" evidence="7">
    <location>
        <begin position="197"/>
        <end position="200"/>
    </location>
    <ligand>
        <name>substrate</name>
    </ligand>
</feature>
<dbReference type="InterPro" id="IPR003358">
    <property type="entry name" value="tRNA_(Gua-N-7)_MeTrfase_Trmb"/>
</dbReference>
<dbReference type="InterPro" id="IPR029063">
    <property type="entry name" value="SAM-dependent_MTases_sf"/>
</dbReference>
<dbReference type="PANTHER" id="PTHR23417:SF14">
    <property type="entry name" value="PENTACOTRIPEPTIDE-REPEAT REGION OF PRORP DOMAIN-CONTAINING PROTEIN"/>
    <property type="match status" value="1"/>
</dbReference>
<comment type="catalytic activity">
    <reaction evidence="1 7">
        <text>guanosine(46) in tRNA + S-adenosyl-L-methionine = N(7)-methylguanosine(46) in tRNA + S-adenosyl-L-homocysteine</text>
        <dbReference type="Rhea" id="RHEA:42708"/>
        <dbReference type="Rhea" id="RHEA-COMP:10188"/>
        <dbReference type="Rhea" id="RHEA-COMP:10189"/>
        <dbReference type="ChEBI" id="CHEBI:57856"/>
        <dbReference type="ChEBI" id="CHEBI:59789"/>
        <dbReference type="ChEBI" id="CHEBI:74269"/>
        <dbReference type="ChEBI" id="CHEBI:74480"/>
        <dbReference type="EC" id="2.1.1.33"/>
    </reaction>
</comment>
<evidence type="ECO:0000256" key="2">
    <source>
        <dbReference type="ARBA" id="ARBA00003015"/>
    </source>
</evidence>
<evidence type="ECO:0000313" key="9">
    <source>
        <dbReference type="EMBL" id="MCU6766471.1"/>
    </source>
</evidence>
<dbReference type="EMBL" id="JAOQJL010000031">
    <property type="protein sequence ID" value="MCU6766471.1"/>
    <property type="molecule type" value="Genomic_DNA"/>
</dbReference>
<comment type="caution">
    <text evidence="9">The sequence shown here is derived from an EMBL/GenBank/DDBJ whole genome shotgun (WGS) entry which is preliminary data.</text>
</comment>
<comment type="similarity">
    <text evidence="7">Belongs to the class I-like SAM-binding methyltransferase superfamily. TrmB family.</text>
</comment>
<keyword evidence="8" id="KW-0175">Coiled coil</keyword>
<gene>
    <name evidence="7 9" type="primary">trmB</name>
    <name evidence="9" type="ORF">OCV61_13810</name>
</gene>
<organism evidence="9 10">
    <name type="scientific">Blautia ammoniilytica</name>
    <dbReference type="NCBI Taxonomy" id="2981782"/>
    <lineage>
        <taxon>Bacteria</taxon>
        <taxon>Bacillati</taxon>
        <taxon>Bacillota</taxon>
        <taxon>Clostridia</taxon>
        <taxon>Lachnospirales</taxon>
        <taxon>Lachnospiraceae</taxon>
        <taxon>Blautia</taxon>
    </lineage>
</organism>
<feature type="binding site" evidence="7">
    <location>
        <position position="126"/>
    </location>
    <ligand>
        <name>substrate</name>
    </ligand>
</feature>
<dbReference type="HAMAP" id="MF_01057">
    <property type="entry name" value="tRNA_methyltr_TrmB"/>
    <property type="match status" value="1"/>
</dbReference>
<keyword evidence="5 7" id="KW-0949">S-adenosyl-L-methionine</keyword>
<dbReference type="RefSeq" id="WP_158422308.1">
    <property type="nucleotide sequence ID" value="NZ_JAOQJL010000031.1"/>
</dbReference>
<dbReference type="EC" id="2.1.1.33" evidence="7"/>
<evidence type="ECO:0000256" key="1">
    <source>
        <dbReference type="ARBA" id="ARBA00000142"/>
    </source>
</evidence>
<evidence type="ECO:0000313" key="10">
    <source>
        <dbReference type="Proteomes" id="UP001652409"/>
    </source>
</evidence>
<feature type="binding site" evidence="7">
    <location>
        <position position="68"/>
    </location>
    <ligand>
        <name>S-adenosyl-L-methionine</name>
        <dbReference type="ChEBI" id="CHEBI:59789"/>
    </ligand>
</feature>
<feature type="binding site" evidence="7">
    <location>
        <position position="43"/>
    </location>
    <ligand>
        <name>S-adenosyl-L-methionine</name>
        <dbReference type="ChEBI" id="CHEBI:59789"/>
    </ligand>
</feature>
<dbReference type="SUPFAM" id="SSF53335">
    <property type="entry name" value="S-adenosyl-L-methionine-dependent methyltransferases"/>
    <property type="match status" value="1"/>
</dbReference>
<keyword evidence="10" id="KW-1185">Reference proteome</keyword>
<proteinExistence type="inferred from homology"/>
<feature type="binding site" evidence="7">
    <location>
        <position position="122"/>
    </location>
    <ligand>
        <name>S-adenosyl-L-methionine</name>
        <dbReference type="ChEBI" id="CHEBI:59789"/>
    </ligand>
</feature>
<protein>
    <recommendedName>
        <fullName evidence="7">tRNA (guanine-N(7)-)-methyltransferase</fullName>
        <ecNumber evidence="7">2.1.1.33</ecNumber>
    </recommendedName>
    <alternativeName>
        <fullName evidence="7">tRNA (guanine(46)-N(7))-methyltransferase</fullName>
    </alternativeName>
    <alternativeName>
        <fullName evidence="7">tRNA(m7G46)-methyltransferase</fullName>
    </alternativeName>
</protein>
<dbReference type="GO" id="GO:0008176">
    <property type="term" value="F:tRNA (guanine(46)-N7)-methyltransferase activity"/>
    <property type="evidence" value="ECO:0007669"/>
    <property type="project" value="UniProtKB-EC"/>
</dbReference>
<evidence type="ECO:0000256" key="4">
    <source>
        <dbReference type="ARBA" id="ARBA00022679"/>
    </source>
</evidence>
<comment type="pathway">
    <text evidence="7">tRNA modification; N(7)-methylguanine-tRNA biosynthesis.</text>
</comment>
<sequence>MRLRNIPGAKEAIQESKYVVHQPQQQKGRWKQAFASDQPIHIEVGMGKGRFLMDMARLHPEINYVGIEMYDSVLLRALQKREELENNGETLSNLLFMCVDASNLPDIFEKEEVSRIYLNFSDPWPKARHGKRRLTSREFLARYDQILKKDGTLEFKTDNRPLFDFSLEEVQEAGWKLLAHSFDLHHDEEMVKGNVMTEYEEKFSKAGNPICKMVISR</sequence>
<comment type="caution">
    <text evidence="7">Lacks conserved residue(s) required for the propagation of feature annotation.</text>
</comment>
<feature type="binding site" evidence="7">
    <location>
        <position position="158"/>
    </location>
    <ligand>
        <name>substrate</name>
    </ligand>
</feature>
<comment type="function">
    <text evidence="2 7">Catalyzes the formation of N(7)-methylguanine at position 46 (m7G46) in tRNA.</text>
</comment>
<keyword evidence="3 7" id="KW-0489">Methyltransferase</keyword>
<dbReference type="Gene3D" id="3.40.50.150">
    <property type="entry name" value="Vaccinia Virus protein VP39"/>
    <property type="match status" value="1"/>
</dbReference>
<evidence type="ECO:0000256" key="5">
    <source>
        <dbReference type="ARBA" id="ARBA00022691"/>
    </source>
</evidence>
<reference evidence="9 10" key="1">
    <citation type="journal article" date="2021" name="ISME Commun">
        <title>Automated analysis of genomic sequences facilitates high-throughput and comprehensive description of bacteria.</title>
        <authorList>
            <person name="Hitch T.C.A."/>
        </authorList>
    </citation>
    <scope>NUCLEOTIDE SEQUENCE [LARGE SCALE GENOMIC DNA]</scope>
    <source>
        <strain evidence="9 10">Sanger_23</strain>
    </source>
</reference>
<evidence type="ECO:0000256" key="8">
    <source>
        <dbReference type="SAM" id="Coils"/>
    </source>
</evidence>